<dbReference type="RefSeq" id="WP_284264731.1">
    <property type="nucleotide sequence ID" value="NZ_BSOW01000006.1"/>
</dbReference>
<feature type="transmembrane region" description="Helical" evidence="2">
    <location>
        <begin position="306"/>
        <end position="324"/>
    </location>
</feature>
<feature type="transmembrane region" description="Helical" evidence="2">
    <location>
        <begin position="163"/>
        <end position="183"/>
    </location>
</feature>
<feature type="region of interest" description="Disordered" evidence="1">
    <location>
        <begin position="10"/>
        <end position="33"/>
    </location>
</feature>
<feature type="transmembrane region" description="Helical" evidence="2">
    <location>
        <begin position="82"/>
        <end position="101"/>
    </location>
</feature>
<dbReference type="Proteomes" id="UP001156905">
    <property type="component" value="Unassembled WGS sequence"/>
</dbReference>
<name>A0ABQ6B002_9BRAD</name>
<proteinExistence type="predicted"/>
<evidence type="ECO:0000313" key="3">
    <source>
        <dbReference type="EMBL" id="GLR85478.1"/>
    </source>
</evidence>
<organism evidence="3 4">
    <name type="scientific">Bradyrhizobium iriomotense</name>
    <dbReference type="NCBI Taxonomy" id="441950"/>
    <lineage>
        <taxon>Bacteria</taxon>
        <taxon>Pseudomonadati</taxon>
        <taxon>Pseudomonadota</taxon>
        <taxon>Alphaproteobacteria</taxon>
        <taxon>Hyphomicrobiales</taxon>
        <taxon>Nitrobacteraceae</taxon>
        <taxon>Bradyrhizobium</taxon>
    </lineage>
</organism>
<feature type="transmembrane region" description="Helical" evidence="2">
    <location>
        <begin position="239"/>
        <end position="257"/>
    </location>
</feature>
<comment type="caution">
    <text evidence="3">The sequence shown here is derived from an EMBL/GenBank/DDBJ whole genome shotgun (WGS) entry which is preliminary data.</text>
</comment>
<protein>
    <recommendedName>
        <fullName evidence="5">DUF2723 domain-containing protein</fullName>
    </recommendedName>
</protein>
<feature type="transmembrane region" description="Helical" evidence="2">
    <location>
        <begin position="336"/>
        <end position="361"/>
    </location>
</feature>
<feature type="transmembrane region" description="Helical" evidence="2">
    <location>
        <begin position="373"/>
        <end position="394"/>
    </location>
</feature>
<dbReference type="EMBL" id="BSOW01000006">
    <property type="protein sequence ID" value="GLR85478.1"/>
    <property type="molecule type" value="Genomic_DNA"/>
</dbReference>
<accession>A0ABQ6B002</accession>
<keyword evidence="2" id="KW-0812">Transmembrane</keyword>
<feature type="transmembrane region" description="Helical" evidence="2">
    <location>
        <begin position="195"/>
        <end position="219"/>
    </location>
</feature>
<gene>
    <name evidence="3" type="ORF">GCM10007857_21890</name>
</gene>
<keyword evidence="2" id="KW-0472">Membrane</keyword>
<feature type="transmembrane region" description="Helical" evidence="2">
    <location>
        <begin position="42"/>
        <end position="62"/>
    </location>
</feature>
<evidence type="ECO:0000313" key="4">
    <source>
        <dbReference type="Proteomes" id="UP001156905"/>
    </source>
</evidence>
<feature type="transmembrane region" description="Helical" evidence="2">
    <location>
        <begin position="400"/>
        <end position="421"/>
    </location>
</feature>
<feature type="compositionally biased region" description="Polar residues" evidence="1">
    <location>
        <begin position="21"/>
        <end position="32"/>
    </location>
</feature>
<feature type="transmembrane region" description="Helical" evidence="2">
    <location>
        <begin position="107"/>
        <end position="127"/>
    </location>
</feature>
<sequence length="575" mass="63782">MQCSLEGAAAEPEQAGRLGLTGTSSHPDQSLVDQKGLPRRDVILLLCALAFAHAPILINNGLIADDWLIFRIKPGYPAQIDFMLHGAGHPIVYVYCALANLSGHPIAFMKTMAIIGVAIGAINLRAFLGRLRVFSDFEAQFLTLLVWTYAGFQVWTAKLLATYIFSLALVFLGLNLFAAIAASKSPPIWWRPLSLIALFCSFAINSMMVVYLIGLLAVLFASPLGDRRRLASLPLLKRWVDFLALPFVYWFSTRLLFPRSGPYAEYYRARIPDLDTTLAAAGQFVEQGTYRLLEQATTLASETHRLFAIVALAGLAFVALSFRVERTGLSWRDGLISAAWLMVAGLTTFAVLLLPYIAIGAVPTGHFYESRHLLLFGIPLGLLAVSVLRILRSVPGTTPFALTAVVLLLTVNLCSLWDGYFHQQARWLRQNALIHGLQRAYREPPAAVFNLIDYFLEHPTHTWFGMSEVTGILHAAWDNRPLLGFLARNEPATILQDVDKMKKMPGSAFSNVDPWGLQARIELIPREPVLTNYRLSLQYYRCLVSFCETGKLTDALAETRVQVGPIPRVLGPKLD</sequence>
<reference evidence="4" key="1">
    <citation type="journal article" date="2019" name="Int. J. Syst. Evol. Microbiol.">
        <title>The Global Catalogue of Microorganisms (GCM) 10K type strain sequencing project: providing services to taxonomists for standard genome sequencing and annotation.</title>
        <authorList>
            <consortium name="The Broad Institute Genomics Platform"/>
            <consortium name="The Broad Institute Genome Sequencing Center for Infectious Disease"/>
            <person name="Wu L."/>
            <person name="Ma J."/>
        </authorList>
    </citation>
    <scope>NUCLEOTIDE SEQUENCE [LARGE SCALE GENOMIC DNA]</scope>
    <source>
        <strain evidence="4">NBRC 102520</strain>
    </source>
</reference>
<evidence type="ECO:0000256" key="2">
    <source>
        <dbReference type="SAM" id="Phobius"/>
    </source>
</evidence>
<evidence type="ECO:0008006" key="5">
    <source>
        <dbReference type="Google" id="ProtNLM"/>
    </source>
</evidence>
<keyword evidence="4" id="KW-1185">Reference proteome</keyword>
<keyword evidence="2" id="KW-1133">Transmembrane helix</keyword>
<evidence type="ECO:0000256" key="1">
    <source>
        <dbReference type="SAM" id="MobiDB-lite"/>
    </source>
</evidence>